<dbReference type="Proteomes" id="UP000636800">
    <property type="component" value="Chromosome 5"/>
</dbReference>
<evidence type="ECO:0000259" key="3">
    <source>
        <dbReference type="PROSITE" id="PS50891"/>
    </source>
</evidence>
<name>A0A835V1W7_VANPL</name>
<dbReference type="InterPro" id="IPR004883">
    <property type="entry name" value="LOB"/>
</dbReference>
<gene>
    <name evidence="4" type="ORF">HPP92_012606</name>
</gene>
<sequence>MCSGRRYVIPNKGKNMDRPQNKAAGNASCGACKFLRRKCGEICIFAPHFSYQQAAAHFSAIHKVFGASNVSKLLAHLPEHHRSAAALTVAYEAVARVRNPVYGCVAQVIALQQQVVSLQEEVESTVAQLLCKASNVATVRGSAGADPQHCMQNVTDRPESCSGSSSNVRDLQLTFREALESLERCLFSEEDQTAMISSPASEESPWQMHQDHFYSSRGN</sequence>
<evidence type="ECO:0000256" key="2">
    <source>
        <dbReference type="SAM" id="MobiDB-lite"/>
    </source>
</evidence>
<protein>
    <recommendedName>
        <fullName evidence="3">LOB domain-containing protein</fullName>
    </recommendedName>
</protein>
<accession>A0A835V1W7</accession>
<dbReference type="GO" id="GO:0005634">
    <property type="term" value="C:nucleus"/>
    <property type="evidence" value="ECO:0007669"/>
    <property type="project" value="TreeGrafter"/>
</dbReference>
<comment type="similarity">
    <text evidence="1">Belongs to the LOB domain-containing protein family.</text>
</comment>
<dbReference type="GO" id="GO:0045893">
    <property type="term" value="P:positive regulation of DNA-templated transcription"/>
    <property type="evidence" value="ECO:0007669"/>
    <property type="project" value="TreeGrafter"/>
</dbReference>
<keyword evidence="5" id="KW-1185">Reference proteome</keyword>
<proteinExistence type="inferred from homology"/>
<organism evidence="4 5">
    <name type="scientific">Vanilla planifolia</name>
    <name type="common">Vanilla</name>
    <dbReference type="NCBI Taxonomy" id="51239"/>
    <lineage>
        <taxon>Eukaryota</taxon>
        <taxon>Viridiplantae</taxon>
        <taxon>Streptophyta</taxon>
        <taxon>Embryophyta</taxon>
        <taxon>Tracheophyta</taxon>
        <taxon>Spermatophyta</taxon>
        <taxon>Magnoliopsida</taxon>
        <taxon>Liliopsida</taxon>
        <taxon>Asparagales</taxon>
        <taxon>Orchidaceae</taxon>
        <taxon>Vanilloideae</taxon>
        <taxon>Vanilleae</taxon>
        <taxon>Vanilla</taxon>
    </lineage>
</organism>
<feature type="region of interest" description="Disordered" evidence="2">
    <location>
        <begin position="193"/>
        <end position="219"/>
    </location>
</feature>
<dbReference type="PROSITE" id="PS50891">
    <property type="entry name" value="LOB"/>
    <property type="match status" value="1"/>
</dbReference>
<comment type="caution">
    <text evidence="4">The sequence shown here is derived from an EMBL/GenBank/DDBJ whole genome shotgun (WGS) entry which is preliminary data.</text>
</comment>
<evidence type="ECO:0000313" key="5">
    <source>
        <dbReference type="Proteomes" id="UP000636800"/>
    </source>
</evidence>
<dbReference type="GO" id="GO:0009755">
    <property type="term" value="P:hormone-mediated signaling pathway"/>
    <property type="evidence" value="ECO:0007669"/>
    <property type="project" value="TreeGrafter"/>
</dbReference>
<evidence type="ECO:0000313" key="4">
    <source>
        <dbReference type="EMBL" id="KAG0481748.1"/>
    </source>
</evidence>
<feature type="domain" description="LOB" evidence="3">
    <location>
        <begin position="27"/>
        <end position="129"/>
    </location>
</feature>
<dbReference type="PANTHER" id="PTHR31529">
    <property type="entry name" value="LOB DOMAIN CONTAINING PROTEIN"/>
    <property type="match status" value="1"/>
</dbReference>
<feature type="compositionally biased region" description="Basic and acidic residues" evidence="2">
    <location>
        <begin position="209"/>
        <end position="219"/>
    </location>
</feature>
<dbReference type="Pfam" id="PF03195">
    <property type="entry name" value="LOB"/>
    <property type="match status" value="1"/>
</dbReference>
<dbReference type="OrthoDB" id="782496at2759"/>
<reference evidence="4 5" key="1">
    <citation type="journal article" date="2020" name="Nat. Food">
        <title>A phased Vanilla planifolia genome enables genetic improvement of flavour and production.</title>
        <authorList>
            <person name="Hasing T."/>
            <person name="Tang H."/>
            <person name="Brym M."/>
            <person name="Khazi F."/>
            <person name="Huang T."/>
            <person name="Chambers A.H."/>
        </authorList>
    </citation>
    <scope>NUCLEOTIDE SEQUENCE [LARGE SCALE GENOMIC DNA]</scope>
    <source>
        <tissue evidence="4">Leaf</tissue>
    </source>
</reference>
<evidence type="ECO:0000256" key="1">
    <source>
        <dbReference type="ARBA" id="ARBA00005474"/>
    </source>
</evidence>
<dbReference type="PANTHER" id="PTHR31529:SF26">
    <property type="entry name" value="LOB DOMAIN-CONTAINING PROTEIN CRL1"/>
    <property type="match status" value="1"/>
</dbReference>
<dbReference type="EMBL" id="JADCNL010000005">
    <property type="protein sequence ID" value="KAG0481748.1"/>
    <property type="molecule type" value="Genomic_DNA"/>
</dbReference>
<dbReference type="AlphaFoldDB" id="A0A835V1W7"/>